<keyword evidence="3" id="KW-1185">Reference proteome</keyword>
<dbReference type="Pfam" id="PF01797">
    <property type="entry name" value="Y1_Tnp"/>
    <property type="match status" value="1"/>
</dbReference>
<protein>
    <submittedName>
        <fullName evidence="2">IS200/IS605 family transposase</fullName>
    </submittedName>
</protein>
<sequence length="97" mass="11017">MYDPCLGQQDVGVVEFSGEADHVHALLELHSSVMPAKLINSIKTVTSRRIRKDDGDAIKSKRWRDRFWPGPYCLLSVGDDTTTDIIRRYIENQAKPS</sequence>
<dbReference type="NCBIfam" id="NF033573">
    <property type="entry name" value="transpos_IS200"/>
    <property type="match status" value="1"/>
</dbReference>
<proteinExistence type="predicted"/>
<evidence type="ECO:0000313" key="2">
    <source>
        <dbReference type="EMBL" id="MDR5900040.1"/>
    </source>
</evidence>
<dbReference type="SUPFAM" id="SSF143422">
    <property type="entry name" value="Transposase IS200-like"/>
    <property type="match status" value="1"/>
</dbReference>
<evidence type="ECO:0000259" key="1">
    <source>
        <dbReference type="SMART" id="SM01321"/>
    </source>
</evidence>
<accession>A0ABU1H7E5</accession>
<feature type="domain" description="Transposase IS200-like" evidence="1">
    <location>
        <begin position="1"/>
        <end position="93"/>
    </location>
</feature>
<organism evidence="2 3">
    <name type="scientific">Vreelandella vilamensis</name>
    <dbReference type="NCBI Taxonomy" id="531309"/>
    <lineage>
        <taxon>Bacteria</taxon>
        <taxon>Pseudomonadati</taxon>
        <taxon>Pseudomonadota</taxon>
        <taxon>Gammaproteobacteria</taxon>
        <taxon>Oceanospirillales</taxon>
        <taxon>Halomonadaceae</taxon>
        <taxon>Vreelandella</taxon>
    </lineage>
</organism>
<dbReference type="EMBL" id="JARWAN010000026">
    <property type="protein sequence ID" value="MDR5900040.1"/>
    <property type="molecule type" value="Genomic_DNA"/>
</dbReference>
<comment type="caution">
    <text evidence="2">The sequence shown here is derived from an EMBL/GenBank/DDBJ whole genome shotgun (WGS) entry which is preliminary data.</text>
</comment>
<dbReference type="InterPro" id="IPR002686">
    <property type="entry name" value="Transposase_17"/>
</dbReference>
<dbReference type="RefSeq" id="WP_309656918.1">
    <property type="nucleotide sequence ID" value="NZ_JARWAN010000026.1"/>
</dbReference>
<dbReference type="Gene3D" id="3.30.70.1290">
    <property type="entry name" value="Transposase IS200-like"/>
    <property type="match status" value="1"/>
</dbReference>
<dbReference type="InterPro" id="IPR036515">
    <property type="entry name" value="Transposase_17_sf"/>
</dbReference>
<evidence type="ECO:0000313" key="3">
    <source>
        <dbReference type="Proteomes" id="UP001254564"/>
    </source>
</evidence>
<dbReference type="SMART" id="SM01321">
    <property type="entry name" value="Y1_Tnp"/>
    <property type="match status" value="1"/>
</dbReference>
<gene>
    <name evidence="2" type="primary">tnpA</name>
    <name evidence="2" type="ORF">QC823_13715</name>
</gene>
<reference evidence="2 3" key="1">
    <citation type="submission" date="2023-04" db="EMBL/GenBank/DDBJ databases">
        <title>A long-awaited taxogenomic arrangement of the family Halomonadaceae.</title>
        <authorList>
            <person name="De La Haba R."/>
            <person name="Chuvochina M."/>
            <person name="Wittouck S."/>
            <person name="Arahal D.R."/>
            <person name="Sanchez-Porro C."/>
            <person name="Hugenholtz P."/>
            <person name="Ventosa A."/>
        </authorList>
    </citation>
    <scope>NUCLEOTIDE SEQUENCE [LARGE SCALE GENOMIC DNA]</scope>
    <source>
        <strain evidence="2 3">DSM 21020</strain>
    </source>
</reference>
<dbReference type="Proteomes" id="UP001254564">
    <property type="component" value="Unassembled WGS sequence"/>
</dbReference>
<dbReference type="PANTHER" id="PTHR33360">
    <property type="entry name" value="TRANSPOSASE FOR INSERTION SEQUENCE ELEMENT IS200"/>
    <property type="match status" value="1"/>
</dbReference>
<dbReference type="PANTHER" id="PTHR33360:SF2">
    <property type="entry name" value="TRANSPOSASE FOR INSERTION SEQUENCE ELEMENT IS200"/>
    <property type="match status" value="1"/>
</dbReference>
<name>A0ABU1H7E5_9GAMM</name>